<name>A0ABS9QFJ3_9HYPH</name>
<dbReference type="InterPro" id="IPR024096">
    <property type="entry name" value="NO_sig/Golgi_transp_ligand-bd"/>
</dbReference>
<dbReference type="Proteomes" id="UP001201701">
    <property type="component" value="Unassembled WGS sequence"/>
</dbReference>
<organism evidence="2 3">
    <name type="scientific">Mesorhizobium retamae</name>
    <dbReference type="NCBI Taxonomy" id="2912854"/>
    <lineage>
        <taxon>Bacteria</taxon>
        <taxon>Pseudomonadati</taxon>
        <taxon>Pseudomonadota</taxon>
        <taxon>Alphaproteobacteria</taxon>
        <taxon>Hyphomicrobiales</taxon>
        <taxon>Phyllobacteriaceae</taxon>
        <taxon>Mesorhizobium</taxon>
    </lineage>
</organism>
<dbReference type="PANTHER" id="PTHR35090">
    <property type="entry name" value="DNA-DIRECTED RNA POLYMERASE SUBUNIT I"/>
    <property type="match status" value="1"/>
</dbReference>
<gene>
    <name evidence="2" type="ORF">L4923_14365</name>
</gene>
<protein>
    <recommendedName>
        <fullName evidence="1">4-vinyl reductase 4VR domain-containing protein</fullName>
    </recommendedName>
</protein>
<dbReference type="Pfam" id="PF02830">
    <property type="entry name" value="V4R"/>
    <property type="match status" value="1"/>
</dbReference>
<evidence type="ECO:0000313" key="3">
    <source>
        <dbReference type="Proteomes" id="UP001201701"/>
    </source>
</evidence>
<proteinExistence type="predicted"/>
<dbReference type="SMART" id="SM00989">
    <property type="entry name" value="V4R"/>
    <property type="match status" value="1"/>
</dbReference>
<evidence type="ECO:0000313" key="2">
    <source>
        <dbReference type="EMBL" id="MCG7506206.1"/>
    </source>
</evidence>
<dbReference type="InterPro" id="IPR004096">
    <property type="entry name" value="V4R"/>
</dbReference>
<keyword evidence="3" id="KW-1185">Reference proteome</keyword>
<sequence>MKRPFRERLEFDGADGQVLDESRRYMLMRPEALMGLFRRLDDETRQRALDALAASVIEMGGDSARAYKVHGGGDVGALLSTVANTAPDLGWGVWSFAHGPSGIELTVRNSPFAAGYGPASQPVCHAIAGMATAVGRMVMDSDDVIAREIECSACGAAACRFEAHQI</sequence>
<comment type="caution">
    <text evidence="2">The sequence shown here is derived from an EMBL/GenBank/DDBJ whole genome shotgun (WGS) entry which is preliminary data.</text>
</comment>
<dbReference type="PANTHER" id="PTHR35090:SF1">
    <property type="entry name" value="SLR0144 PROTEIN"/>
    <property type="match status" value="1"/>
</dbReference>
<dbReference type="EMBL" id="JAKREW010000012">
    <property type="protein sequence ID" value="MCG7506206.1"/>
    <property type="molecule type" value="Genomic_DNA"/>
</dbReference>
<accession>A0ABS9QFJ3</accession>
<reference evidence="2 3" key="1">
    <citation type="submission" date="2022-02" db="EMBL/GenBank/DDBJ databases">
        <title>Draft genome sequence of Mezorhizobium retamae strain IRAMC:0171 isolated from Retama raetam nodules.</title>
        <authorList>
            <person name="Bengaied R."/>
            <person name="Sbissi I."/>
            <person name="Huber K."/>
            <person name="Ghodbane F."/>
            <person name="Nouioui I."/>
            <person name="Tarhouni M."/>
            <person name="Gtari M."/>
        </authorList>
    </citation>
    <scope>NUCLEOTIDE SEQUENCE [LARGE SCALE GENOMIC DNA]</scope>
    <source>
        <strain evidence="2 3">IRAMC:0171</strain>
    </source>
</reference>
<dbReference type="SUPFAM" id="SSF111126">
    <property type="entry name" value="Ligand-binding domain in the NO signalling and Golgi transport"/>
    <property type="match status" value="1"/>
</dbReference>
<evidence type="ECO:0000259" key="1">
    <source>
        <dbReference type="SMART" id="SM00989"/>
    </source>
</evidence>
<feature type="domain" description="4-vinyl reductase 4VR" evidence="1">
    <location>
        <begin position="102"/>
        <end position="165"/>
    </location>
</feature>
<dbReference type="Gene3D" id="3.30.1380.20">
    <property type="entry name" value="Trafficking protein particle complex subunit 3"/>
    <property type="match status" value="1"/>
</dbReference>
<dbReference type="RefSeq" id="WP_239366163.1">
    <property type="nucleotide sequence ID" value="NZ_JAKREW010000012.1"/>
</dbReference>